<dbReference type="InterPro" id="IPR003593">
    <property type="entry name" value="AAA+_ATPase"/>
</dbReference>
<dbReference type="PROSITE" id="PS50929">
    <property type="entry name" value="ABC_TM1F"/>
    <property type="match status" value="2"/>
</dbReference>
<evidence type="ECO:0000256" key="8">
    <source>
        <dbReference type="ARBA" id="ARBA00023136"/>
    </source>
</evidence>
<evidence type="ECO:0000313" key="14">
    <source>
        <dbReference type="Proteomes" id="UP001144673"/>
    </source>
</evidence>
<feature type="region of interest" description="Disordered" evidence="9">
    <location>
        <begin position="810"/>
        <end position="873"/>
    </location>
</feature>
<dbReference type="KEGG" id="amus:LMH87_007074"/>
<sequence length="1444" mass="159541">MDDSSFGPRLLDRFDFTLVFEHSMFYIAPASIIIFSTPYYAYTIFRGTPIVRSGILLWLKLACVAALIGIHISDAVLWSSSPLASEVSKAATLLSCIAAVCVAILVYASHVYFLQPRVFLGFFLSATMLFDIATTLTYFNRPDLHTIARLHIPIPVLKFGIICLEEVSKRRLIRSEALRATLGDDALAGFWNNSLLIWVNSVLLLGFRSDITVASLPSLGLEFQSESLYGDFSAQWDKVSRDSRWALLKACVRTIPWPFLYVVLPRLFRIGFDFAQPFLLQDIVNTVSLPAEPSTDVMRGLILATATVYIGKTVSRSWYGLIQIQMLMSIRGILISAIYQKSLKLGKDALEAEAAVTLMTADTAGVNRLVSLSYNSWAQVLEISAGVAILGAFVGAATLFTIIPIIITTVWSAHVASKLMLTCTIWNEHIEARVAATSNILAQIRDIKMLGLTPLLFGRVQRQFDDEVDIAMTYHKQTAETLGISAIAELLTPVVVVAATVFWTRSTEPITAARLFTTLAVVTLITSPLFSLIHSFGNYSGGLACLDRIQAYLNLAESADPRTVSEQDNSMEQQEPIRGVPALSVSGLRNRRATPTTLVVFAVQIARVSVSTDLSGPILTDITMDVPMGGITMILGPVGCGKSTLLRTLLGETKLRCGTVKLASRSTAYCGQVPWIENDTIQANILCGRPFSVALYRKVVFICALDADIARLPGRDQTMAGTDGCNLSGGQKQRISLARALYSQAELIILDDVLRGLDRETSSTVRTRLFSESDILESGVCTIIMATSTTEHLVDAEFAYEMDEEGRIDLFANRERERENRRRVESQRPTQPQASASAANAPSNLVNNAESSGAEATSYELPEAEPAPDNTLRDNLSSKKYGDWTLYKYFLSPAGFYNLAFCTLTIAIAALSDRMPPIFVRLWLDRDPQNRLYFIGFALLSAVGPALYYATPRVLYNSMIRKAAPALHRDLLSTTGSATFEFLMNEDAGSLLNRYSQDISMATQQLPESIQPVIWALFTLFIDVGIICSGATYAVPIIPFFILALFLLQHFYLRTSRQLRILELDSSKALIRHFTESGTGIEHIRAFQREEEFSARLFRMLNETQKPYYSLYSIQLWLTSVLELITAVAAVSVVSIALNFRNSTSATAMGLALLNLVSFSEFTGGSIRWFIDMENQFGAVARIRDFKRQTPTEKDGDGCEDVPAQWPESGSINFNCVSAVYKPESEKPHLALENITVNIQPGQTLGLIGRTGSGKTSVLLALLHLLEYTGSIYIDGRELRTVPRQLLRTRITTITQAGLILKASVRFNIDPFEFTSRPGNFPTDDTLAGILRRVGLWDYVAQHGGLDAPMKAMKFSIGQGQLFQLARAILHKQITRSSVVLIDEGTASMDQETEQRMYHLIAEVFANCTKVIISHRETMLTRVDVVLNLTDGRGEVYRTQGAAN</sequence>
<dbReference type="Pfam" id="PF00664">
    <property type="entry name" value="ABC_membrane"/>
    <property type="match status" value="1"/>
</dbReference>
<feature type="transmembrane region" description="Helical" evidence="10">
    <location>
        <begin position="90"/>
        <end position="108"/>
    </location>
</feature>
<evidence type="ECO:0000256" key="6">
    <source>
        <dbReference type="ARBA" id="ARBA00022840"/>
    </source>
</evidence>
<dbReference type="InterPro" id="IPR017871">
    <property type="entry name" value="ABC_transporter-like_CS"/>
</dbReference>
<dbReference type="InterPro" id="IPR036640">
    <property type="entry name" value="ABC1_TM_sf"/>
</dbReference>
<feature type="transmembrane region" description="Helical" evidence="10">
    <location>
        <begin position="383"/>
        <end position="411"/>
    </location>
</feature>
<dbReference type="InterPro" id="IPR003439">
    <property type="entry name" value="ABC_transporter-like_ATP-bd"/>
</dbReference>
<dbReference type="SUPFAM" id="SSF52540">
    <property type="entry name" value="P-loop containing nucleoside triphosphate hydrolases"/>
    <property type="match status" value="2"/>
</dbReference>
<evidence type="ECO:0000256" key="10">
    <source>
        <dbReference type="SAM" id="Phobius"/>
    </source>
</evidence>
<dbReference type="GO" id="GO:0005524">
    <property type="term" value="F:ATP binding"/>
    <property type="evidence" value="ECO:0007669"/>
    <property type="project" value="UniProtKB-KW"/>
</dbReference>
<dbReference type="InterPro" id="IPR044726">
    <property type="entry name" value="ABCC_6TM_D2"/>
</dbReference>
<keyword evidence="3" id="KW-1003">Cell membrane</keyword>
<feature type="domain" description="ABC transporter" evidence="11">
    <location>
        <begin position="1212"/>
        <end position="1443"/>
    </location>
</feature>
<evidence type="ECO:0008006" key="15">
    <source>
        <dbReference type="Google" id="ProtNLM"/>
    </source>
</evidence>
<keyword evidence="14" id="KW-1185">Reference proteome</keyword>
<feature type="domain" description="ABC transporter" evidence="11">
    <location>
        <begin position="603"/>
        <end position="830"/>
    </location>
</feature>
<dbReference type="PROSITE" id="PS00211">
    <property type="entry name" value="ABC_TRANSPORTER_1"/>
    <property type="match status" value="1"/>
</dbReference>
<evidence type="ECO:0000256" key="5">
    <source>
        <dbReference type="ARBA" id="ARBA00022741"/>
    </source>
</evidence>
<dbReference type="PANTHER" id="PTHR24223">
    <property type="entry name" value="ATP-BINDING CASSETTE SUB-FAMILY C"/>
    <property type="match status" value="1"/>
</dbReference>
<dbReference type="CDD" id="cd18580">
    <property type="entry name" value="ABC_6TM_ABCC_D2"/>
    <property type="match status" value="1"/>
</dbReference>
<keyword evidence="2" id="KW-0813">Transport</keyword>
<proteinExistence type="predicted"/>
<dbReference type="InterPro" id="IPR011527">
    <property type="entry name" value="ABC1_TM_dom"/>
</dbReference>
<dbReference type="GO" id="GO:0016887">
    <property type="term" value="F:ATP hydrolysis activity"/>
    <property type="evidence" value="ECO:0007669"/>
    <property type="project" value="InterPro"/>
</dbReference>
<dbReference type="InterPro" id="IPR027417">
    <property type="entry name" value="P-loop_NTPase"/>
</dbReference>
<feature type="compositionally biased region" description="Low complexity" evidence="9">
    <location>
        <begin position="834"/>
        <end position="849"/>
    </location>
</feature>
<dbReference type="SUPFAM" id="SSF90123">
    <property type="entry name" value="ABC transporter transmembrane region"/>
    <property type="match status" value="2"/>
</dbReference>
<dbReference type="Gene3D" id="3.40.50.300">
    <property type="entry name" value="P-loop containing nucleotide triphosphate hydrolases"/>
    <property type="match status" value="2"/>
</dbReference>
<evidence type="ECO:0000256" key="3">
    <source>
        <dbReference type="ARBA" id="ARBA00022475"/>
    </source>
</evidence>
<keyword evidence="6" id="KW-0067">ATP-binding</keyword>
<keyword evidence="4 10" id="KW-0812">Transmembrane</keyword>
<feature type="transmembrane region" description="Helical" evidence="10">
    <location>
        <begin position="146"/>
        <end position="164"/>
    </location>
</feature>
<feature type="domain" description="ABC transmembrane type-1" evidence="12">
    <location>
        <begin position="267"/>
        <end position="541"/>
    </location>
</feature>
<feature type="transmembrane region" description="Helical" evidence="10">
    <location>
        <begin position="120"/>
        <end position="140"/>
    </location>
</feature>
<comment type="caution">
    <text evidence="13">The sequence shown here is derived from an EMBL/GenBank/DDBJ whole genome shotgun (WGS) entry which is preliminary data.</text>
</comment>
<dbReference type="Pfam" id="PF00005">
    <property type="entry name" value="ABC_tran"/>
    <property type="match status" value="2"/>
</dbReference>
<comment type="subcellular location">
    <subcellularLocation>
        <location evidence="1">Cell membrane</location>
        <topology evidence="1">Multi-pass membrane protein</topology>
    </subcellularLocation>
</comment>
<dbReference type="GeneID" id="80894233"/>
<feature type="transmembrane region" description="Helical" evidence="10">
    <location>
        <begin position="515"/>
        <end position="533"/>
    </location>
</feature>
<protein>
    <recommendedName>
        <fullName evidence="15">ABC transporter</fullName>
    </recommendedName>
</protein>
<evidence type="ECO:0000256" key="1">
    <source>
        <dbReference type="ARBA" id="ARBA00004651"/>
    </source>
</evidence>
<name>A0A9W8QRI4_AKAMU</name>
<dbReference type="EMBL" id="JAJHUN010000001">
    <property type="protein sequence ID" value="KAJ4165441.1"/>
    <property type="molecule type" value="Genomic_DNA"/>
</dbReference>
<dbReference type="GO" id="GO:0140359">
    <property type="term" value="F:ABC-type transporter activity"/>
    <property type="evidence" value="ECO:0007669"/>
    <property type="project" value="InterPro"/>
</dbReference>
<feature type="transmembrane region" description="Helical" evidence="10">
    <location>
        <begin position="57"/>
        <end position="78"/>
    </location>
</feature>
<dbReference type="RefSeq" id="XP_056060356.1">
    <property type="nucleotide sequence ID" value="XM_056192104.1"/>
</dbReference>
<dbReference type="PANTHER" id="PTHR24223:SF399">
    <property type="entry name" value="ABC TRANSPORTER ATNG"/>
    <property type="match status" value="1"/>
</dbReference>
<organism evidence="13 14">
    <name type="scientific">Akanthomyces muscarius</name>
    <name type="common">Entomopathogenic fungus</name>
    <name type="synonym">Lecanicillium muscarium</name>
    <dbReference type="NCBI Taxonomy" id="2231603"/>
    <lineage>
        <taxon>Eukaryota</taxon>
        <taxon>Fungi</taxon>
        <taxon>Dikarya</taxon>
        <taxon>Ascomycota</taxon>
        <taxon>Pezizomycotina</taxon>
        <taxon>Sordariomycetes</taxon>
        <taxon>Hypocreomycetidae</taxon>
        <taxon>Hypocreales</taxon>
        <taxon>Cordycipitaceae</taxon>
        <taxon>Akanthomyces</taxon>
    </lineage>
</organism>
<feature type="transmembrane region" description="Helical" evidence="10">
    <location>
        <begin position="24"/>
        <end position="45"/>
    </location>
</feature>
<evidence type="ECO:0000256" key="2">
    <source>
        <dbReference type="ARBA" id="ARBA00022448"/>
    </source>
</evidence>
<feature type="domain" description="ABC transmembrane type-1" evidence="12">
    <location>
        <begin position="933"/>
        <end position="1175"/>
    </location>
</feature>
<evidence type="ECO:0000256" key="7">
    <source>
        <dbReference type="ARBA" id="ARBA00022989"/>
    </source>
</evidence>
<dbReference type="GO" id="GO:0005886">
    <property type="term" value="C:plasma membrane"/>
    <property type="evidence" value="ECO:0007669"/>
    <property type="project" value="UniProtKB-SubCell"/>
</dbReference>
<feature type="transmembrane region" description="Helical" evidence="10">
    <location>
        <begin position="482"/>
        <end position="503"/>
    </location>
</feature>
<dbReference type="PROSITE" id="PS50893">
    <property type="entry name" value="ABC_TRANSPORTER_2"/>
    <property type="match status" value="2"/>
</dbReference>
<evidence type="ECO:0000259" key="12">
    <source>
        <dbReference type="PROSITE" id="PS50929"/>
    </source>
</evidence>
<feature type="transmembrane region" description="Helical" evidence="10">
    <location>
        <begin position="1033"/>
        <end position="1053"/>
    </location>
</feature>
<feature type="transmembrane region" description="Helical" evidence="10">
    <location>
        <begin position="889"/>
        <end position="912"/>
    </location>
</feature>
<reference evidence="13" key="1">
    <citation type="journal article" date="2023" name="Access Microbiol">
        <title>De-novo genome assembly for Akanthomyces muscarius, a biocontrol agent of insect agricultural pests.</title>
        <authorList>
            <person name="Erdos Z."/>
            <person name="Studholme D.J."/>
            <person name="Raymond B."/>
            <person name="Sharma M."/>
        </authorList>
    </citation>
    <scope>NUCLEOTIDE SEQUENCE</scope>
    <source>
        <strain evidence="13">Ve6</strain>
    </source>
</reference>
<evidence type="ECO:0000256" key="4">
    <source>
        <dbReference type="ARBA" id="ARBA00022692"/>
    </source>
</evidence>
<gene>
    <name evidence="13" type="ORF">LMH87_007074</name>
</gene>
<feature type="transmembrane region" description="Helical" evidence="10">
    <location>
        <begin position="1116"/>
        <end position="1138"/>
    </location>
</feature>
<feature type="compositionally biased region" description="Basic and acidic residues" evidence="9">
    <location>
        <begin position="810"/>
        <end position="826"/>
    </location>
</feature>
<evidence type="ECO:0000313" key="13">
    <source>
        <dbReference type="EMBL" id="KAJ4165441.1"/>
    </source>
</evidence>
<keyword evidence="7 10" id="KW-1133">Transmembrane helix</keyword>
<feature type="transmembrane region" description="Helical" evidence="10">
    <location>
        <begin position="932"/>
        <end position="951"/>
    </location>
</feature>
<evidence type="ECO:0000259" key="11">
    <source>
        <dbReference type="PROSITE" id="PS50893"/>
    </source>
</evidence>
<dbReference type="InterPro" id="IPR050173">
    <property type="entry name" value="ABC_transporter_C-like"/>
</dbReference>
<keyword evidence="5" id="KW-0547">Nucleotide-binding</keyword>
<dbReference type="Proteomes" id="UP001144673">
    <property type="component" value="Chromosome 1"/>
</dbReference>
<keyword evidence="8 10" id="KW-0472">Membrane</keyword>
<accession>A0A9W8QRI4</accession>
<evidence type="ECO:0000256" key="9">
    <source>
        <dbReference type="SAM" id="MobiDB-lite"/>
    </source>
</evidence>
<dbReference type="Gene3D" id="1.20.1560.10">
    <property type="entry name" value="ABC transporter type 1, transmembrane domain"/>
    <property type="match status" value="2"/>
</dbReference>
<dbReference type="SMART" id="SM00382">
    <property type="entry name" value="AAA"/>
    <property type="match status" value="2"/>
</dbReference>